<gene>
    <name evidence="1" type="ORF">C4B59_00465</name>
</gene>
<organism evidence="1 2">
    <name type="scientific">Candidatus Methanogaster sp</name>
    <dbReference type="NCBI Taxonomy" id="3386292"/>
    <lineage>
        <taxon>Archaea</taxon>
        <taxon>Methanobacteriati</taxon>
        <taxon>Methanobacteriota</taxon>
        <taxon>Stenosarchaea group</taxon>
        <taxon>Methanomicrobia</taxon>
        <taxon>Methanosarcinales</taxon>
        <taxon>ANME-2 cluster</taxon>
        <taxon>Candidatus Methanogasteraceae</taxon>
        <taxon>Candidatus Methanogaster</taxon>
    </lineage>
</organism>
<dbReference type="EMBL" id="PQXF01000001">
    <property type="protein sequence ID" value="PXF62121.1"/>
    <property type="molecule type" value="Genomic_DNA"/>
</dbReference>
<name>A0AC61L720_9EURY</name>
<proteinExistence type="predicted"/>
<comment type="caution">
    <text evidence="1">The sequence shown here is derived from an EMBL/GenBank/DDBJ whole genome shotgun (WGS) entry which is preliminary data.</text>
</comment>
<accession>A0AC61L720</accession>
<evidence type="ECO:0000313" key="2">
    <source>
        <dbReference type="Proteomes" id="UP000248329"/>
    </source>
</evidence>
<dbReference type="Proteomes" id="UP000248329">
    <property type="component" value="Unassembled WGS sequence"/>
</dbReference>
<sequence length="213" mass="24612">MEVPYELLGKFFVFLAVAVLLATVLALLLGVYSFKRHKIIFPNFILFILYIFYSPAKWVCRVFYIKEELVDEILIELKNAMMRETFKHTRKRRAVILPQCMRHPECKARCDPIIGYECKKCGKCDIGRIAEAAEKYNFKLFVVPGDSFVRKIMQSYRPHACLGVACYNELAESMQEVSKAVPVQGVPLLRDGCYDTRVDVDEVIKKMEMCCDV</sequence>
<protein>
    <submittedName>
        <fullName evidence="1">Polyprenyl synthetase</fullName>
    </submittedName>
</protein>
<evidence type="ECO:0000313" key="1">
    <source>
        <dbReference type="EMBL" id="PXF62121.1"/>
    </source>
</evidence>
<reference evidence="1" key="1">
    <citation type="submission" date="2018-01" db="EMBL/GenBank/DDBJ databases">
        <authorList>
            <person name="Krukenberg V."/>
        </authorList>
    </citation>
    <scope>NUCLEOTIDE SEQUENCE</scope>
    <source>
        <strain evidence="1">E20ANME2</strain>
    </source>
</reference>